<keyword evidence="6 10" id="KW-1133">Transmembrane helix</keyword>
<comment type="function">
    <text evidence="10">Phospholipid scramblase involved in autophagy. Cycles between the preautophagosomal structure/phagophore assembly site (PAS) and the cytoplasmic vesicle pool and supplies membrane for the growing autophagosome. Lipid scramblase activity plays a key role in preautophagosomal structure/phagophore assembly by distributing the phospholipids that arrive through ATG2 from the cytoplasmic to the luminal leaflet of the bilayer, thereby driving autophagosomal membrane expansion.</text>
</comment>
<protein>
    <recommendedName>
        <fullName evidence="3 10">Autophagy-related protein 9</fullName>
    </recommendedName>
</protein>
<feature type="transmembrane region" description="Helical" evidence="10">
    <location>
        <begin position="319"/>
        <end position="343"/>
    </location>
</feature>
<dbReference type="OrthoDB" id="2020634at2759"/>
<dbReference type="PANTHER" id="PTHR13038:SF10">
    <property type="entry name" value="AUTOPHAGY-RELATED PROTEIN 9"/>
    <property type="match status" value="1"/>
</dbReference>
<sequence length="882" mass="101340">MMFSSRKGLIATGRWKGQQRSDLPLNTKLLSDVPPEIELSDYGKLPDSGTESPTGLLDGENLRAETIVDLDIFFRRLYSYYCEKGLWCIITKWIVEILNVIFMVLFIAFFLLYVDWDALRKAKCGIEAVESGQKPCDLAKEVIKHHPLVPFTVTKAIIIASMVILTLYALLKFLKFFTQLKSTVMIRHFYYNSLNITDREIQTTPWPQVLEKVVQLQKSRQLCVVKELSAHDVVMRIMRKENYLIAMLNKGILAFPISSWVPGAGPAVKSRTTGRKNHLILPKTLEWTLNWCIFESMFDSNFCLRRDFLNNPSSLRKRLIYVGIGLFLISPCLVIFMLVYLFLRHAEQFYHHPSAASSRRWSNLSKWIFREFNEVDHLFIHRLNNSVVPASNYLKQFPSPLITIIAKFVSLVSGGFAAILIIFAILDESLLEGQIFGRNLFWYAAVFGTVTAISRVAVTDELQVLDPEGAMSLVIKQTHYMPKRWCGRENSDSIRTEFETLFQYTGMMLLEEMASIFITPYLLIFVVPRHVDDILRFILNFTVYVDGVGDVCSFSLFDFQSHGNRKHGSPFDTERYKWSSQGKLEKSFLSFQSSYPCWEPSRHGQQFLSGLCKFREKQMHPETVQENPSTHTSHLKSKLKDQTELTKRFFSRDEQLGNQGISPTDHKLASLWAISPSQKTHPYLLDWYYTDFQLNRDVNPNDAIPLPTEEMCLALNKQLTEAEDDENWSPQFSDRRRSQLEGSSSRPLFSNDAVRHQSPEFHDIGRWWDRHPGPSSFVPQASFLEPPRYGQQNFNFHRDESSWRSEAHGANGVEDTSVQKNLHYMSGTTCMDDSGADDDAFSLHFTDDNDKSFIGKASYPSNSVPSITIPVTMIPSSKDPVW</sequence>
<evidence type="ECO:0000256" key="8">
    <source>
        <dbReference type="ARBA" id="ARBA00023055"/>
    </source>
</evidence>
<evidence type="ECO:0000256" key="3">
    <source>
        <dbReference type="ARBA" id="ARBA00018074"/>
    </source>
</evidence>
<proteinExistence type="inferred from homology"/>
<evidence type="ECO:0000256" key="1">
    <source>
        <dbReference type="ARBA" id="ARBA00004511"/>
    </source>
</evidence>
<evidence type="ECO:0000256" key="11">
    <source>
        <dbReference type="SAM" id="MobiDB-lite"/>
    </source>
</evidence>
<dbReference type="PANTHER" id="PTHR13038">
    <property type="entry name" value="APG9 AUTOPHAGY 9"/>
    <property type="match status" value="1"/>
</dbReference>
<gene>
    <name evidence="12" type="ORF">MUK42_29948</name>
</gene>
<dbReference type="GO" id="GO:0034727">
    <property type="term" value="P:piecemeal microautophagy of the nucleus"/>
    <property type="evidence" value="ECO:0007669"/>
    <property type="project" value="TreeGrafter"/>
</dbReference>
<evidence type="ECO:0000256" key="9">
    <source>
        <dbReference type="ARBA" id="ARBA00023136"/>
    </source>
</evidence>
<dbReference type="EMBL" id="CP097506">
    <property type="protein sequence ID" value="URD99754.1"/>
    <property type="molecule type" value="Genomic_DNA"/>
</dbReference>
<evidence type="ECO:0000256" key="6">
    <source>
        <dbReference type="ARBA" id="ARBA00022989"/>
    </source>
</evidence>
<dbReference type="GO" id="GO:0006869">
    <property type="term" value="P:lipid transport"/>
    <property type="evidence" value="ECO:0007669"/>
    <property type="project" value="UniProtKB-KW"/>
</dbReference>
<feature type="transmembrane region" description="Helical" evidence="10">
    <location>
        <begin position="439"/>
        <end position="458"/>
    </location>
</feature>
<keyword evidence="8 10" id="KW-0445">Lipid transport</keyword>
<evidence type="ECO:0000256" key="10">
    <source>
        <dbReference type="RuleBase" id="RU364027"/>
    </source>
</evidence>
<dbReference type="GO" id="GO:0034497">
    <property type="term" value="P:protein localization to phagophore assembly site"/>
    <property type="evidence" value="ECO:0007669"/>
    <property type="project" value="TreeGrafter"/>
</dbReference>
<organism evidence="12 13">
    <name type="scientific">Musa troglodytarum</name>
    <name type="common">fe'i banana</name>
    <dbReference type="NCBI Taxonomy" id="320322"/>
    <lineage>
        <taxon>Eukaryota</taxon>
        <taxon>Viridiplantae</taxon>
        <taxon>Streptophyta</taxon>
        <taxon>Embryophyta</taxon>
        <taxon>Tracheophyta</taxon>
        <taxon>Spermatophyta</taxon>
        <taxon>Magnoliopsida</taxon>
        <taxon>Liliopsida</taxon>
        <taxon>Zingiberales</taxon>
        <taxon>Musaceae</taxon>
        <taxon>Musa</taxon>
    </lineage>
</organism>
<feature type="transmembrane region" description="Helical" evidence="10">
    <location>
        <begin position="93"/>
        <end position="113"/>
    </location>
</feature>
<keyword evidence="4 10" id="KW-0813">Transport</keyword>
<accession>A0A9E7FNY6</accession>
<keyword evidence="9 10" id="KW-0472">Membrane</keyword>
<keyword evidence="7 10" id="KW-0072">Autophagy</keyword>
<dbReference type="Pfam" id="PF04109">
    <property type="entry name" value="ATG9"/>
    <property type="match status" value="1"/>
</dbReference>
<evidence type="ECO:0000256" key="5">
    <source>
        <dbReference type="ARBA" id="ARBA00022692"/>
    </source>
</evidence>
<dbReference type="AlphaFoldDB" id="A0A9E7FNY6"/>
<dbReference type="GO" id="GO:0034045">
    <property type="term" value="C:phagophore assembly site membrane"/>
    <property type="evidence" value="ECO:0007669"/>
    <property type="project" value="UniProtKB-SubCell"/>
</dbReference>
<reference evidence="12" key="1">
    <citation type="submission" date="2022-05" db="EMBL/GenBank/DDBJ databases">
        <title>The Musa troglodytarum L. genome provides insights into the mechanism of non-climacteric behaviour and enrichment of carotenoids.</title>
        <authorList>
            <person name="Wang J."/>
        </authorList>
    </citation>
    <scope>NUCLEOTIDE SEQUENCE</scope>
    <source>
        <tissue evidence="12">Leaf</tissue>
    </source>
</reference>
<evidence type="ECO:0000313" key="13">
    <source>
        <dbReference type="Proteomes" id="UP001055439"/>
    </source>
</evidence>
<feature type="region of interest" description="Disordered" evidence="11">
    <location>
        <begin position="722"/>
        <end position="755"/>
    </location>
</feature>
<evidence type="ECO:0000256" key="2">
    <source>
        <dbReference type="ARBA" id="ARBA00006185"/>
    </source>
</evidence>
<feature type="transmembrane region" description="Helical" evidence="10">
    <location>
        <begin position="401"/>
        <end position="427"/>
    </location>
</feature>
<comment type="subcellular location">
    <subcellularLocation>
        <location evidence="1 10">Preautophagosomal structure membrane</location>
        <topology evidence="1 10">Multi-pass membrane protein</topology>
    </subcellularLocation>
</comment>
<name>A0A9E7FNY6_9LILI</name>
<feature type="transmembrane region" description="Helical" evidence="10">
    <location>
        <begin position="148"/>
        <end position="171"/>
    </location>
</feature>
<dbReference type="Proteomes" id="UP001055439">
    <property type="component" value="Chromosome 4"/>
</dbReference>
<keyword evidence="13" id="KW-1185">Reference proteome</keyword>
<feature type="region of interest" description="Disordered" evidence="11">
    <location>
        <begin position="620"/>
        <end position="640"/>
    </location>
</feature>
<evidence type="ECO:0000256" key="4">
    <source>
        <dbReference type="ARBA" id="ARBA00022448"/>
    </source>
</evidence>
<dbReference type="GO" id="GO:0000422">
    <property type="term" value="P:autophagy of mitochondrion"/>
    <property type="evidence" value="ECO:0007669"/>
    <property type="project" value="TreeGrafter"/>
</dbReference>
<comment type="similarity">
    <text evidence="2 10">Belongs to the ATG9 family.</text>
</comment>
<evidence type="ECO:0000256" key="7">
    <source>
        <dbReference type="ARBA" id="ARBA00023006"/>
    </source>
</evidence>
<evidence type="ECO:0000313" key="12">
    <source>
        <dbReference type="EMBL" id="URD99754.1"/>
    </source>
</evidence>
<keyword evidence="5 10" id="KW-0812">Transmembrane</keyword>
<dbReference type="InterPro" id="IPR007241">
    <property type="entry name" value="Autophagy-rel_prot_9"/>
</dbReference>
<dbReference type="GO" id="GO:0005776">
    <property type="term" value="C:autophagosome"/>
    <property type="evidence" value="ECO:0007669"/>
    <property type="project" value="TreeGrafter"/>
</dbReference>
<dbReference type="GO" id="GO:0061709">
    <property type="term" value="P:reticulophagy"/>
    <property type="evidence" value="ECO:0007669"/>
    <property type="project" value="TreeGrafter"/>
</dbReference>